<feature type="transmembrane region" description="Helical" evidence="2">
    <location>
        <begin position="24"/>
        <end position="51"/>
    </location>
</feature>
<name>A0A087UEZ2_STEMI</name>
<evidence type="ECO:0000313" key="5">
    <source>
        <dbReference type="Proteomes" id="UP000054359"/>
    </source>
</evidence>
<keyword evidence="2" id="KW-0812">Transmembrane</keyword>
<gene>
    <name evidence="4" type="ORF">X975_21100</name>
</gene>
<dbReference type="EMBL" id="KK119520">
    <property type="protein sequence ID" value="KFM75931.1"/>
    <property type="molecule type" value="Genomic_DNA"/>
</dbReference>
<dbReference type="GO" id="GO:0015276">
    <property type="term" value="F:ligand-gated monoatomic ion channel activity"/>
    <property type="evidence" value="ECO:0007669"/>
    <property type="project" value="InterPro"/>
</dbReference>
<keyword evidence="2" id="KW-0472">Membrane</keyword>
<evidence type="ECO:0000256" key="1">
    <source>
        <dbReference type="ARBA" id="ARBA00008685"/>
    </source>
</evidence>
<sequence>MWSLLFSHLVAFKAPKSWPNKVLINIWGCFSVIFLASYTANIAALFAGLFFHLRVDDFHDASLLSLRTGTARGSAAEFYVYKENPELWQHIQRYGVDTLR</sequence>
<keyword evidence="2" id="KW-1133">Transmembrane helix</keyword>
<protein>
    <submittedName>
        <fullName evidence="4">Glutamate [NMDA] receptor subunit 3A</fullName>
    </submittedName>
</protein>
<dbReference type="OrthoDB" id="5984008at2759"/>
<evidence type="ECO:0000259" key="3">
    <source>
        <dbReference type="Pfam" id="PF00060"/>
    </source>
</evidence>
<comment type="similarity">
    <text evidence="1">Belongs to the glutamate-gated ion channel (TC 1.A.10.1) family.</text>
</comment>
<accession>A0A087UEZ2</accession>
<organism evidence="4 5">
    <name type="scientific">Stegodyphus mimosarum</name>
    <name type="common">African social velvet spider</name>
    <dbReference type="NCBI Taxonomy" id="407821"/>
    <lineage>
        <taxon>Eukaryota</taxon>
        <taxon>Metazoa</taxon>
        <taxon>Ecdysozoa</taxon>
        <taxon>Arthropoda</taxon>
        <taxon>Chelicerata</taxon>
        <taxon>Arachnida</taxon>
        <taxon>Araneae</taxon>
        <taxon>Araneomorphae</taxon>
        <taxon>Entelegynae</taxon>
        <taxon>Eresoidea</taxon>
        <taxon>Eresidae</taxon>
        <taxon>Stegodyphus</taxon>
    </lineage>
</organism>
<dbReference type="InterPro" id="IPR001320">
    <property type="entry name" value="Iontro_rcpt_C"/>
</dbReference>
<feature type="domain" description="Ionotropic glutamate receptor C-terminal" evidence="3">
    <location>
        <begin position="3"/>
        <end position="60"/>
    </location>
</feature>
<evidence type="ECO:0000313" key="4">
    <source>
        <dbReference type="EMBL" id="KFM75931.1"/>
    </source>
</evidence>
<evidence type="ECO:0000256" key="2">
    <source>
        <dbReference type="SAM" id="Phobius"/>
    </source>
</evidence>
<dbReference type="Gene3D" id="1.10.287.70">
    <property type="match status" value="1"/>
</dbReference>
<dbReference type="Proteomes" id="UP000054359">
    <property type="component" value="Unassembled WGS sequence"/>
</dbReference>
<keyword evidence="4" id="KW-0675">Receptor</keyword>
<dbReference type="STRING" id="407821.A0A087UEZ2"/>
<dbReference type="GO" id="GO:0016020">
    <property type="term" value="C:membrane"/>
    <property type="evidence" value="ECO:0007669"/>
    <property type="project" value="InterPro"/>
</dbReference>
<dbReference type="AlphaFoldDB" id="A0A087UEZ2"/>
<feature type="non-terminal residue" evidence="4">
    <location>
        <position position="100"/>
    </location>
</feature>
<proteinExistence type="inferred from homology"/>
<keyword evidence="5" id="KW-1185">Reference proteome</keyword>
<dbReference type="Pfam" id="PF00060">
    <property type="entry name" value="Lig_chan"/>
    <property type="match status" value="1"/>
</dbReference>
<reference evidence="4 5" key="1">
    <citation type="submission" date="2013-11" db="EMBL/GenBank/DDBJ databases">
        <title>Genome sequencing of Stegodyphus mimosarum.</title>
        <authorList>
            <person name="Bechsgaard J."/>
        </authorList>
    </citation>
    <scope>NUCLEOTIDE SEQUENCE [LARGE SCALE GENOMIC DNA]</scope>
</reference>